<feature type="domain" description="Transposase IS4-like" evidence="1">
    <location>
        <begin position="28"/>
        <end position="142"/>
    </location>
</feature>
<accession>A0A1L4CZF5</accession>
<dbReference type="OrthoDB" id="5298801at2"/>
<reference evidence="2 3" key="1">
    <citation type="submission" date="2016-10" db="EMBL/GenBank/DDBJ databases">
        <title>Silvanigrella aquatica sp. nov., isolated from a freshwater lake located in the Black Forest, Germany, description of Silvanigrellaceae fam. nov., Silvanigrellales ord. nov., reclassification of the order Bdellovibrionales in the class Oligoflexia, reclassification of the families Bacteriovoracaceae and Halobacteriovoraceae in the new order Bacteriovoracales ord. nov., and reclassification of the family Pseudobacteriovoracaceae in the order Oligoflexiales.</title>
        <authorList>
            <person name="Hahn M.W."/>
            <person name="Schmidt J."/>
            <person name="Koll U."/>
            <person name="Rohde M."/>
            <person name="Verbag S."/>
            <person name="Pitt A."/>
            <person name="Nakai R."/>
            <person name="Naganuma T."/>
            <person name="Lang E."/>
        </authorList>
    </citation>
    <scope>NUCLEOTIDE SEQUENCE [LARGE SCALE GENOMIC DNA]</scope>
    <source>
        <strain evidence="2 3">MWH-Nonnen-W8red</strain>
    </source>
</reference>
<dbReference type="NCBIfam" id="NF033580">
    <property type="entry name" value="transpos_IS5_3"/>
    <property type="match status" value="1"/>
</dbReference>
<dbReference type="InterPro" id="IPR002559">
    <property type="entry name" value="Transposase_11"/>
</dbReference>
<gene>
    <name evidence="2" type="ORF">AXG55_05115</name>
</gene>
<evidence type="ECO:0000313" key="2">
    <source>
        <dbReference type="EMBL" id="APJ03315.1"/>
    </source>
</evidence>
<sequence>MVKAHQYSVNSSNKKIECIRRTVGGNSSKIHMISDSCANPIDFIVSEGQVHDSKIANQLLEISDAEVLIADRAYHAEKTRKKLKDKCIQAVIPKKKNAFDKTNEEFDSYLYKIRHLIKNLFARLKQFRSITTRYDKKKSNFSSVIYLGCSFIWVKI</sequence>
<dbReference type="AlphaFoldDB" id="A0A1L4CZF5"/>
<dbReference type="EMBL" id="CP017834">
    <property type="protein sequence ID" value="APJ03315.1"/>
    <property type="molecule type" value="Genomic_DNA"/>
</dbReference>
<keyword evidence="3" id="KW-1185">Reference proteome</keyword>
<dbReference type="GO" id="GO:0006313">
    <property type="term" value="P:DNA transposition"/>
    <property type="evidence" value="ECO:0007669"/>
    <property type="project" value="InterPro"/>
</dbReference>
<dbReference type="RefSeq" id="WP_148697047.1">
    <property type="nucleotide sequence ID" value="NZ_CP017834.1"/>
</dbReference>
<dbReference type="Pfam" id="PF01609">
    <property type="entry name" value="DDE_Tnp_1"/>
    <property type="match status" value="1"/>
</dbReference>
<dbReference type="KEGG" id="saqi:AXG55_05115"/>
<evidence type="ECO:0000313" key="3">
    <source>
        <dbReference type="Proteomes" id="UP000184731"/>
    </source>
</evidence>
<proteinExistence type="predicted"/>
<protein>
    <recommendedName>
        <fullName evidence="1">Transposase IS4-like domain-containing protein</fullName>
    </recommendedName>
</protein>
<evidence type="ECO:0000259" key="1">
    <source>
        <dbReference type="Pfam" id="PF01609"/>
    </source>
</evidence>
<organism evidence="2 3">
    <name type="scientific">Silvanigrella aquatica</name>
    <dbReference type="NCBI Taxonomy" id="1915309"/>
    <lineage>
        <taxon>Bacteria</taxon>
        <taxon>Pseudomonadati</taxon>
        <taxon>Bdellovibrionota</taxon>
        <taxon>Oligoflexia</taxon>
        <taxon>Silvanigrellales</taxon>
        <taxon>Silvanigrellaceae</taxon>
        <taxon>Silvanigrella</taxon>
    </lineage>
</organism>
<dbReference type="GO" id="GO:0003677">
    <property type="term" value="F:DNA binding"/>
    <property type="evidence" value="ECO:0007669"/>
    <property type="project" value="InterPro"/>
</dbReference>
<dbReference type="Proteomes" id="UP000184731">
    <property type="component" value="Chromosome"/>
</dbReference>
<dbReference type="PANTHER" id="PTHR30007">
    <property type="entry name" value="PHP DOMAIN PROTEIN"/>
    <property type="match status" value="1"/>
</dbReference>
<name>A0A1L4CZF5_9BACT</name>
<dbReference type="PANTHER" id="PTHR30007:SF1">
    <property type="entry name" value="BLR1914 PROTEIN"/>
    <property type="match status" value="1"/>
</dbReference>
<dbReference type="GO" id="GO:0004803">
    <property type="term" value="F:transposase activity"/>
    <property type="evidence" value="ECO:0007669"/>
    <property type="project" value="InterPro"/>
</dbReference>